<reference evidence="1" key="1">
    <citation type="journal article" date="2023" name="G3 (Bethesda)">
        <title>A reference genome for the long-term kleptoplast-retaining sea slug Elysia crispata morphotype clarki.</title>
        <authorList>
            <person name="Eastman K.E."/>
            <person name="Pendleton A.L."/>
            <person name="Shaikh M.A."/>
            <person name="Suttiyut T."/>
            <person name="Ogas R."/>
            <person name="Tomko P."/>
            <person name="Gavelis G."/>
            <person name="Widhalm J.R."/>
            <person name="Wisecaver J.H."/>
        </authorList>
    </citation>
    <scope>NUCLEOTIDE SEQUENCE</scope>
    <source>
        <strain evidence="1">ECLA1</strain>
    </source>
</reference>
<dbReference type="EMBL" id="JAWDGP010006267">
    <property type="protein sequence ID" value="KAK3744296.1"/>
    <property type="molecule type" value="Genomic_DNA"/>
</dbReference>
<dbReference type="AlphaFoldDB" id="A0AAE0YGK5"/>
<evidence type="ECO:0000313" key="1">
    <source>
        <dbReference type="EMBL" id="KAK3744296.1"/>
    </source>
</evidence>
<accession>A0AAE0YGK5</accession>
<dbReference type="Proteomes" id="UP001283361">
    <property type="component" value="Unassembled WGS sequence"/>
</dbReference>
<comment type="caution">
    <text evidence="1">The sequence shown here is derived from an EMBL/GenBank/DDBJ whole genome shotgun (WGS) entry which is preliminary data.</text>
</comment>
<gene>
    <name evidence="1" type="ORF">RRG08_030382</name>
</gene>
<sequence length="77" mass="8816">MSPISRINRSNRDQWGLHTSAALRLDWLRGRVWLFSASPPLVIKRSRLAKAEFGFFFQAECSGGLYHKQIVGIGNWI</sequence>
<evidence type="ECO:0000313" key="2">
    <source>
        <dbReference type="Proteomes" id="UP001283361"/>
    </source>
</evidence>
<name>A0AAE0YGK5_9GAST</name>
<keyword evidence="2" id="KW-1185">Reference proteome</keyword>
<organism evidence="1 2">
    <name type="scientific">Elysia crispata</name>
    <name type="common">lettuce slug</name>
    <dbReference type="NCBI Taxonomy" id="231223"/>
    <lineage>
        <taxon>Eukaryota</taxon>
        <taxon>Metazoa</taxon>
        <taxon>Spiralia</taxon>
        <taxon>Lophotrochozoa</taxon>
        <taxon>Mollusca</taxon>
        <taxon>Gastropoda</taxon>
        <taxon>Heterobranchia</taxon>
        <taxon>Euthyneura</taxon>
        <taxon>Panpulmonata</taxon>
        <taxon>Sacoglossa</taxon>
        <taxon>Placobranchoidea</taxon>
        <taxon>Plakobranchidae</taxon>
        <taxon>Elysia</taxon>
    </lineage>
</organism>
<protein>
    <submittedName>
        <fullName evidence="1">Uncharacterized protein</fullName>
    </submittedName>
</protein>
<proteinExistence type="predicted"/>